<dbReference type="EC" id="2.5.1.55" evidence="8"/>
<comment type="similarity">
    <text evidence="4 8">Belongs to the KdsA family.</text>
</comment>
<dbReference type="OrthoDB" id="9776934at2"/>
<dbReference type="SUPFAM" id="SSF51569">
    <property type="entry name" value="Aldolase"/>
    <property type="match status" value="1"/>
</dbReference>
<dbReference type="InterPro" id="IPR013785">
    <property type="entry name" value="Aldolase_TIM"/>
</dbReference>
<dbReference type="HAMAP" id="MF_00056">
    <property type="entry name" value="KDO8P_synth"/>
    <property type="match status" value="1"/>
</dbReference>
<evidence type="ECO:0000256" key="1">
    <source>
        <dbReference type="ARBA" id="ARBA00004496"/>
    </source>
</evidence>
<evidence type="ECO:0000256" key="8">
    <source>
        <dbReference type="HAMAP-Rule" id="MF_00056"/>
    </source>
</evidence>
<dbReference type="PANTHER" id="PTHR21057">
    <property type="entry name" value="PHOSPHO-2-DEHYDRO-3-DEOXYHEPTONATE ALDOLASE"/>
    <property type="match status" value="1"/>
</dbReference>
<organism evidence="10 11">
    <name type="scientific">Glaciimonas soli</name>
    <dbReference type="NCBI Taxonomy" id="2590999"/>
    <lineage>
        <taxon>Bacteria</taxon>
        <taxon>Pseudomonadati</taxon>
        <taxon>Pseudomonadota</taxon>
        <taxon>Betaproteobacteria</taxon>
        <taxon>Burkholderiales</taxon>
        <taxon>Oxalobacteraceae</taxon>
        <taxon>Glaciimonas</taxon>
    </lineage>
</organism>
<evidence type="ECO:0000313" key="10">
    <source>
        <dbReference type="EMBL" id="MQR02005.1"/>
    </source>
</evidence>
<proteinExistence type="inferred from homology"/>
<keyword evidence="11" id="KW-1185">Reference proteome</keyword>
<evidence type="ECO:0000256" key="3">
    <source>
        <dbReference type="ARBA" id="ARBA00004845"/>
    </source>
</evidence>
<feature type="domain" description="DAHP synthetase I/KDSA" evidence="9">
    <location>
        <begin position="8"/>
        <end position="273"/>
    </location>
</feature>
<evidence type="ECO:0000313" key="11">
    <source>
        <dbReference type="Proteomes" id="UP000451565"/>
    </source>
</evidence>
<dbReference type="Pfam" id="PF00793">
    <property type="entry name" value="DAHP_synth_1"/>
    <property type="match status" value="1"/>
</dbReference>
<evidence type="ECO:0000256" key="7">
    <source>
        <dbReference type="ARBA" id="ARBA00049112"/>
    </source>
</evidence>
<dbReference type="RefSeq" id="WP_153235573.1">
    <property type="nucleotide sequence ID" value="NZ_WINI01000007.1"/>
</dbReference>
<evidence type="ECO:0000256" key="4">
    <source>
        <dbReference type="ARBA" id="ARBA00010499"/>
    </source>
</evidence>
<dbReference type="InterPro" id="IPR006218">
    <property type="entry name" value="DAHP1/KDSA"/>
</dbReference>
<accession>A0A843YR45</accession>
<keyword evidence="8" id="KW-0448">Lipopolysaccharide biosynthesis</keyword>
<dbReference type="UniPathway" id="UPA00030"/>
<dbReference type="Gene3D" id="3.20.20.70">
    <property type="entry name" value="Aldolase class I"/>
    <property type="match status" value="1"/>
</dbReference>
<evidence type="ECO:0000256" key="6">
    <source>
        <dbReference type="ARBA" id="ARBA00022679"/>
    </source>
</evidence>
<dbReference type="GO" id="GO:0005737">
    <property type="term" value="C:cytoplasm"/>
    <property type="evidence" value="ECO:0007669"/>
    <property type="project" value="UniProtKB-SubCell"/>
</dbReference>
<comment type="pathway">
    <text evidence="2">Bacterial outer membrane biogenesis; lipopolysaccharide biosynthesis.</text>
</comment>
<name>A0A843YR45_9BURK</name>
<sequence>MKLCGFDIGLEHPFFLIAGPCVIESRQMALDTAGQLKEITSALGINFIYKSSFDKANRSSGSSFRGLGMEMGLDILADVKKTIGVPVLTDIHEIDEIAPVSSVVDVLQTPAFLCRQTDFINACAQSGRPVNIKKGQFLAPHDMTNVIAKARAAAKAAGLPEDNFMACERGASFGYNNLVSDMRSLAIMRETGCPVVFDATHSVQLPGGQGSTSGGQREFVPVLARAAIAVGIAGVFMETHPNPAEAMSDGPNAVPLGRMKELLSTMIDLDRVVKKNGFLESNFK</sequence>
<dbReference type="Proteomes" id="UP000451565">
    <property type="component" value="Unassembled WGS sequence"/>
</dbReference>
<comment type="subcellular location">
    <subcellularLocation>
        <location evidence="1 8">Cytoplasm</location>
    </subcellularLocation>
</comment>
<evidence type="ECO:0000259" key="9">
    <source>
        <dbReference type="Pfam" id="PF00793"/>
    </source>
</evidence>
<dbReference type="NCBIfam" id="NF003543">
    <property type="entry name" value="PRK05198.1"/>
    <property type="match status" value="1"/>
</dbReference>
<dbReference type="GO" id="GO:0008676">
    <property type="term" value="F:3-deoxy-8-phosphooctulonate synthase activity"/>
    <property type="evidence" value="ECO:0007669"/>
    <property type="project" value="UniProtKB-UniRule"/>
</dbReference>
<dbReference type="InterPro" id="IPR006269">
    <property type="entry name" value="KDO8P_synthase"/>
</dbReference>
<comment type="catalytic activity">
    <reaction evidence="7 8">
        <text>D-arabinose 5-phosphate + phosphoenolpyruvate + H2O = 3-deoxy-alpha-D-manno-2-octulosonate-8-phosphate + phosphate</text>
        <dbReference type="Rhea" id="RHEA:14053"/>
        <dbReference type="ChEBI" id="CHEBI:15377"/>
        <dbReference type="ChEBI" id="CHEBI:43474"/>
        <dbReference type="ChEBI" id="CHEBI:57693"/>
        <dbReference type="ChEBI" id="CHEBI:58702"/>
        <dbReference type="ChEBI" id="CHEBI:85985"/>
        <dbReference type="EC" id="2.5.1.55"/>
    </reaction>
</comment>
<keyword evidence="5 8" id="KW-0963">Cytoplasm</keyword>
<dbReference type="EMBL" id="WINI01000007">
    <property type="protein sequence ID" value="MQR02005.1"/>
    <property type="molecule type" value="Genomic_DNA"/>
</dbReference>
<dbReference type="NCBIfam" id="TIGR01362">
    <property type="entry name" value="KDO8P_synth"/>
    <property type="match status" value="1"/>
</dbReference>
<dbReference type="AlphaFoldDB" id="A0A843YR45"/>
<keyword evidence="6 8" id="KW-0808">Transferase</keyword>
<comment type="caution">
    <text evidence="10">The sequence shown here is derived from an EMBL/GenBank/DDBJ whole genome shotgun (WGS) entry which is preliminary data.</text>
</comment>
<dbReference type="GO" id="GO:0019294">
    <property type="term" value="P:keto-3-deoxy-D-manno-octulosonic acid biosynthetic process"/>
    <property type="evidence" value="ECO:0007669"/>
    <property type="project" value="UniProtKB-UniRule"/>
</dbReference>
<evidence type="ECO:0000256" key="5">
    <source>
        <dbReference type="ARBA" id="ARBA00022490"/>
    </source>
</evidence>
<gene>
    <name evidence="8 10" type="primary">kdsA</name>
    <name evidence="10" type="ORF">GEV47_15105</name>
</gene>
<protein>
    <recommendedName>
        <fullName evidence="8">2-dehydro-3-deoxyphosphooctonate aldolase</fullName>
        <ecNumber evidence="8">2.5.1.55</ecNumber>
    </recommendedName>
    <alternativeName>
        <fullName evidence="8">3-deoxy-D-manno-octulosonic acid 8-phosphate synthase</fullName>
    </alternativeName>
    <alternativeName>
        <fullName evidence="8">KDO-8-phosphate synthase</fullName>
        <shortName evidence="8">KDO 8-P synthase</shortName>
        <shortName evidence="8">KDOPS</shortName>
    </alternativeName>
    <alternativeName>
        <fullName evidence="8">Phospho-2-dehydro-3-deoxyoctonate aldolase</fullName>
    </alternativeName>
</protein>
<dbReference type="UniPathway" id="UPA00357">
    <property type="reaction ID" value="UER00474"/>
</dbReference>
<evidence type="ECO:0000256" key="2">
    <source>
        <dbReference type="ARBA" id="ARBA00004756"/>
    </source>
</evidence>
<reference evidence="10 11" key="1">
    <citation type="submission" date="2019-10" db="EMBL/GenBank/DDBJ databases">
        <title>Glaciimonas soli sp. nov., a psychrophilic bacterium isolated from the forest soil of a high elevation mountain in Taiwan.</title>
        <authorList>
            <person name="Wang L.-T."/>
            <person name="Shieh W.Y."/>
        </authorList>
    </citation>
    <scope>NUCLEOTIDE SEQUENCE [LARGE SCALE GENOMIC DNA]</scope>
    <source>
        <strain evidence="10 11">GS1</strain>
    </source>
</reference>
<comment type="pathway">
    <text evidence="3 8">Carbohydrate biosynthesis; 3-deoxy-D-manno-octulosonate biosynthesis; 3-deoxy-D-manno-octulosonate from D-ribulose 5-phosphate: step 2/3.</text>
</comment>